<feature type="domain" description="HTH luxR-type" evidence="1">
    <location>
        <begin position="444"/>
        <end position="509"/>
    </location>
</feature>
<dbReference type="PROSITE" id="PS51832">
    <property type="entry name" value="HD_GYP"/>
    <property type="match status" value="1"/>
</dbReference>
<dbReference type="CDD" id="cd06170">
    <property type="entry name" value="LuxR_C_like"/>
    <property type="match status" value="1"/>
</dbReference>
<dbReference type="InterPro" id="IPR003607">
    <property type="entry name" value="HD/PDEase_dom"/>
</dbReference>
<evidence type="ECO:0000259" key="2">
    <source>
        <dbReference type="PROSITE" id="PS51832"/>
    </source>
</evidence>
<dbReference type="PANTHER" id="PTHR45228:SF5">
    <property type="entry name" value="CYCLIC DI-GMP PHOSPHODIESTERASE VC_1348-RELATED"/>
    <property type="match status" value="1"/>
</dbReference>
<proteinExistence type="predicted"/>
<dbReference type="InterPro" id="IPR052020">
    <property type="entry name" value="Cyclic_di-GMP/3'3'-cGAMP_PDE"/>
</dbReference>
<dbReference type="InterPro" id="IPR037522">
    <property type="entry name" value="HD_GYP_dom"/>
</dbReference>
<accession>A0A238XML3</accession>
<dbReference type="Pfam" id="PF13487">
    <property type="entry name" value="HD_5"/>
    <property type="match status" value="1"/>
</dbReference>
<dbReference type="AlphaFoldDB" id="A0A238XML3"/>
<evidence type="ECO:0000313" key="4">
    <source>
        <dbReference type="Proteomes" id="UP000198348"/>
    </source>
</evidence>
<evidence type="ECO:0000313" key="3">
    <source>
        <dbReference type="EMBL" id="SNR59594.1"/>
    </source>
</evidence>
<dbReference type="InterPro" id="IPR000792">
    <property type="entry name" value="Tscrpt_reg_LuxR_C"/>
</dbReference>
<dbReference type="InterPro" id="IPR016032">
    <property type="entry name" value="Sig_transdc_resp-reg_C-effctor"/>
</dbReference>
<keyword evidence="4" id="KW-1185">Reference proteome</keyword>
<dbReference type="GO" id="GO:0006355">
    <property type="term" value="P:regulation of DNA-templated transcription"/>
    <property type="evidence" value="ECO:0007669"/>
    <property type="project" value="InterPro"/>
</dbReference>
<dbReference type="SUPFAM" id="SSF46894">
    <property type="entry name" value="C-terminal effector domain of the bipartite response regulators"/>
    <property type="match status" value="1"/>
</dbReference>
<dbReference type="PROSITE" id="PS50043">
    <property type="entry name" value="HTH_LUXR_2"/>
    <property type="match status" value="1"/>
</dbReference>
<dbReference type="Gene3D" id="1.10.3210.10">
    <property type="entry name" value="Hypothetical protein af1432"/>
    <property type="match status" value="2"/>
</dbReference>
<dbReference type="GO" id="GO:0003677">
    <property type="term" value="F:DNA binding"/>
    <property type="evidence" value="ECO:0007669"/>
    <property type="project" value="InterPro"/>
</dbReference>
<sequence>MSVRLAELLTGLSRLGDLGFGLQAGESLRSSALAIELGRSLDLPDEDVRAAMYTGLLFHVGCVGYAHETARVFGNEFVVNMAAEQSDLADPRDVAATIVPAVTRGRSPLRRVQLAVTSLTRGKRFGAAYDTASCEVGRDAARRLGLPDGVQHSIYHSAEWWNGGGSPAGLAGEAIPVAARLAMLTGIAVLFDTIGGVEAAVDAVRRRGGGMVDPQLAEHFTGRAAALLGKVNATDPRDLVLEAEPGPVVSVPEWRLVDIAGVFGDLADLKTPYTHGHSREVAALARAAGQRLNLGPDEVADLEVAGLLHDVGRVAVSTTIWEKPDRLSAHEWEQVRLHAYHSERILSGSDRLAPLARLVGTHHERCDGSGYHRGCASTELTMAARVLAAADAYQAMTQQRAHRPALAPEQAEQWLRDDAAGGRLDADAVAAVLAAAGHMTAAVRRELPAGLTTREVEVLRLVAGGCSNKRIAERLAISRRTAEFHVQRIYTKIGTSSRATAAMFAMEHDLLDGQDR</sequence>
<name>A0A238XML3_9PSEU</name>
<evidence type="ECO:0000259" key="1">
    <source>
        <dbReference type="PROSITE" id="PS50043"/>
    </source>
</evidence>
<dbReference type="InterPro" id="IPR036388">
    <property type="entry name" value="WH-like_DNA-bd_sf"/>
</dbReference>
<dbReference type="Pfam" id="PF00196">
    <property type="entry name" value="GerE"/>
    <property type="match status" value="1"/>
</dbReference>
<dbReference type="SMART" id="SM00421">
    <property type="entry name" value="HTH_LUXR"/>
    <property type="match status" value="1"/>
</dbReference>
<dbReference type="SUPFAM" id="SSF109604">
    <property type="entry name" value="HD-domain/PDEase-like"/>
    <property type="match status" value="1"/>
</dbReference>
<reference evidence="3 4" key="1">
    <citation type="submission" date="2017-06" db="EMBL/GenBank/DDBJ databases">
        <authorList>
            <person name="Kim H.J."/>
            <person name="Triplett B.A."/>
        </authorList>
    </citation>
    <scope>NUCLEOTIDE SEQUENCE [LARGE SCALE GENOMIC DNA]</scope>
    <source>
        <strain evidence="3 4">DSM 45207</strain>
    </source>
</reference>
<organism evidence="3 4">
    <name type="scientific">Haloechinothrix alba</name>
    <dbReference type="NCBI Taxonomy" id="664784"/>
    <lineage>
        <taxon>Bacteria</taxon>
        <taxon>Bacillati</taxon>
        <taxon>Actinomycetota</taxon>
        <taxon>Actinomycetes</taxon>
        <taxon>Pseudonocardiales</taxon>
        <taxon>Pseudonocardiaceae</taxon>
        <taxon>Haloechinothrix</taxon>
    </lineage>
</organism>
<dbReference type="Gene3D" id="1.10.10.10">
    <property type="entry name" value="Winged helix-like DNA-binding domain superfamily/Winged helix DNA-binding domain"/>
    <property type="match status" value="1"/>
</dbReference>
<dbReference type="Proteomes" id="UP000198348">
    <property type="component" value="Unassembled WGS sequence"/>
</dbReference>
<dbReference type="EMBL" id="FZNW01000011">
    <property type="protein sequence ID" value="SNR59594.1"/>
    <property type="molecule type" value="Genomic_DNA"/>
</dbReference>
<dbReference type="PANTHER" id="PTHR45228">
    <property type="entry name" value="CYCLIC DI-GMP PHOSPHODIESTERASE TM_0186-RELATED"/>
    <property type="match status" value="1"/>
</dbReference>
<dbReference type="CDD" id="cd00077">
    <property type="entry name" value="HDc"/>
    <property type="match status" value="1"/>
</dbReference>
<dbReference type="PRINTS" id="PR00038">
    <property type="entry name" value="HTHLUXR"/>
</dbReference>
<gene>
    <name evidence="3" type="ORF">SAMN06265360_111100</name>
</gene>
<dbReference type="SMART" id="SM00471">
    <property type="entry name" value="HDc"/>
    <property type="match status" value="1"/>
</dbReference>
<feature type="domain" description="HD-GYP" evidence="2">
    <location>
        <begin position="252"/>
        <end position="448"/>
    </location>
</feature>
<protein>
    <submittedName>
        <fullName evidence="3">HD domain-containing protein</fullName>
    </submittedName>
</protein>
<dbReference type="RefSeq" id="WP_176439922.1">
    <property type="nucleotide sequence ID" value="NZ_FZNW01000011.1"/>
</dbReference>